<evidence type="ECO:0000256" key="1">
    <source>
        <dbReference type="ARBA" id="ARBA00007987"/>
    </source>
</evidence>
<evidence type="ECO:0000256" key="5">
    <source>
        <dbReference type="PROSITE-ProRule" id="PRU00176"/>
    </source>
</evidence>
<dbReference type="Gene3D" id="3.30.70.330">
    <property type="match status" value="1"/>
</dbReference>
<evidence type="ECO:0000256" key="7">
    <source>
        <dbReference type="SAM" id="MobiDB-lite"/>
    </source>
</evidence>
<feature type="domain" description="RRM" evidence="8">
    <location>
        <begin position="78"/>
        <end position="156"/>
    </location>
</feature>
<evidence type="ECO:0000256" key="2">
    <source>
        <dbReference type="ARBA" id="ARBA00022490"/>
    </source>
</evidence>
<name>A0A1W0WRF3_HYPEX</name>
<accession>A0A1W0WRF3</accession>
<dbReference type="EMBL" id="MTYJ01000056">
    <property type="protein sequence ID" value="OQV17785.1"/>
    <property type="molecule type" value="Genomic_DNA"/>
</dbReference>
<dbReference type="GO" id="GO:0006397">
    <property type="term" value="P:mRNA processing"/>
    <property type="evidence" value="ECO:0007669"/>
    <property type="project" value="UniProtKB-KW"/>
</dbReference>
<keyword evidence="2 6" id="KW-0963">Cytoplasm</keyword>
<dbReference type="InterPro" id="IPR000504">
    <property type="entry name" value="RRM_dom"/>
</dbReference>
<keyword evidence="6" id="KW-0813">Transport</keyword>
<comment type="similarity">
    <text evidence="1 6">Belongs to the RBM8A family.</text>
</comment>
<keyword evidence="10" id="KW-1185">Reference proteome</keyword>
<evidence type="ECO:0000313" key="9">
    <source>
        <dbReference type="EMBL" id="OQV17785.1"/>
    </source>
</evidence>
<dbReference type="GO" id="GO:0003729">
    <property type="term" value="F:mRNA binding"/>
    <property type="evidence" value="ECO:0007669"/>
    <property type="project" value="InterPro"/>
</dbReference>
<evidence type="ECO:0000313" key="10">
    <source>
        <dbReference type="Proteomes" id="UP000192578"/>
    </source>
</evidence>
<dbReference type="OrthoDB" id="15688at2759"/>
<evidence type="ECO:0000256" key="4">
    <source>
        <dbReference type="ARBA" id="ARBA00023242"/>
    </source>
</evidence>
<comment type="caution">
    <text evidence="9">The sequence shown here is derived from an EMBL/GenBank/DDBJ whole genome shotgun (WGS) entry which is preliminary data.</text>
</comment>
<keyword evidence="6" id="KW-0509">mRNA transport</keyword>
<feature type="compositionally biased region" description="Acidic residues" evidence="7">
    <location>
        <begin position="11"/>
        <end position="20"/>
    </location>
</feature>
<keyword evidence="4 6" id="KW-0539">Nucleus</keyword>
<feature type="region of interest" description="Disordered" evidence="7">
    <location>
        <begin position="1"/>
        <end position="63"/>
    </location>
</feature>
<dbReference type="AlphaFoldDB" id="A0A1W0WRF3"/>
<keyword evidence="6" id="KW-0508">mRNA splicing</keyword>
<evidence type="ECO:0000256" key="6">
    <source>
        <dbReference type="RuleBase" id="RU361239"/>
    </source>
</evidence>
<dbReference type="GO" id="GO:0051028">
    <property type="term" value="P:mRNA transport"/>
    <property type="evidence" value="ECO:0007669"/>
    <property type="project" value="UniProtKB-KW"/>
</dbReference>
<organism evidence="9 10">
    <name type="scientific">Hypsibius exemplaris</name>
    <name type="common">Freshwater tardigrade</name>
    <dbReference type="NCBI Taxonomy" id="2072580"/>
    <lineage>
        <taxon>Eukaryota</taxon>
        <taxon>Metazoa</taxon>
        <taxon>Ecdysozoa</taxon>
        <taxon>Tardigrada</taxon>
        <taxon>Eutardigrada</taxon>
        <taxon>Parachela</taxon>
        <taxon>Hypsibioidea</taxon>
        <taxon>Hypsibiidae</taxon>
        <taxon>Hypsibius</taxon>
    </lineage>
</organism>
<dbReference type="InterPro" id="IPR012677">
    <property type="entry name" value="Nucleotide-bd_a/b_plait_sf"/>
</dbReference>
<evidence type="ECO:0000256" key="3">
    <source>
        <dbReference type="ARBA" id="ARBA00022884"/>
    </source>
</evidence>
<dbReference type="GO" id="GO:0008380">
    <property type="term" value="P:RNA splicing"/>
    <property type="evidence" value="ECO:0007669"/>
    <property type="project" value="UniProtKB-KW"/>
</dbReference>
<comment type="subunit">
    <text evidence="6">Heterodimer with MAGOH. Part of the mRNA splicing-dependent exon junction complex (EJC) complex; the core complex contains CASC3, EIF4A3, MAGOH and RBM8A.</text>
</comment>
<dbReference type="Pfam" id="PF00076">
    <property type="entry name" value="RRM_1"/>
    <property type="match status" value="1"/>
</dbReference>
<dbReference type="InterPro" id="IPR035979">
    <property type="entry name" value="RBD_domain_sf"/>
</dbReference>
<dbReference type="Proteomes" id="UP000192578">
    <property type="component" value="Unassembled WGS sequence"/>
</dbReference>
<protein>
    <recommendedName>
        <fullName evidence="6">RNA-binding protein 8A</fullName>
    </recommendedName>
</protein>
<dbReference type="SMART" id="SM00360">
    <property type="entry name" value="RRM"/>
    <property type="match status" value="1"/>
</dbReference>
<evidence type="ECO:0000259" key="8">
    <source>
        <dbReference type="PROSITE" id="PS50102"/>
    </source>
</evidence>
<proteinExistence type="inferred from homology"/>
<comment type="subcellular location">
    <subcellularLocation>
        <location evidence="6">Nucleus</location>
    </subcellularLocation>
    <subcellularLocation>
        <location evidence="6">Nucleus speckle</location>
    </subcellularLocation>
    <subcellularLocation>
        <location evidence="6">Cytoplasm</location>
    </subcellularLocation>
</comment>
<dbReference type="PRINTS" id="PR01738">
    <property type="entry name" value="RNABINDINGM8"/>
</dbReference>
<dbReference type="PANTHER" id="PTHR45894">
    <property type="entry name" value="RNA-BINDING PROTEIN 8A"/>
    <property type="match status" value="1"/>
</dbReference>
<feature type="compositionally biased region" description="Basic and acidic residues" evidence="7">
    <location>
        <begin position="21"/>
        <end position="34"/>
    </location>
</feature>
<dbReference type="GO" id="GO:0005737">
    <property type="term" value="C:cytoplasm"/>
    <property type="evidence" value="ECO:0007669"/>
    <property type="project" value="UniProtKB-SubCell"/>
</dbReference>
<reference evidence="10" key="1">
    <citation type="submission" date="2017-01" db="EMBL/GenBank/DDBJ databases">
        <title>Comparative genomics of anhydrobiosis in the tardigrade Hypsibius dujardini.</title>
        <authorList>
            <person name="Yoshida Y."/>
            <person name="Koutsovoulos G."/>
            <person name="Laetsch D."/>
            <person name="Stevens L."/>
            <person name="Kumar S."/>
            <person name="Horikawa D."/>
            <person name="Ishino K."/>
            <person name="Komine S."/>
            <person name="Tomita M."/>
            <person name="Blaxter M."/>
            <person name="Arakawa K."/>
        </authorList>
    </citation>
    <scope>NUCLEOTIDE SEQUENCE [LARGE SCALE GENOMIC DNA]</scope>
    <source>
        <strain evidence="10">Z151</strain>
    </source>
</reference>
<comment type="function">
    <text evidence="6">Core component of the splicing-dependent multiprotein exon junction complex (EJC) deposited at splice junctions on mRNAs.</text>
</comment>
<gene>
    <name evidence="9" type="ORF">BV898_08083</name>
</gene>
<dbReference type="CDD" id="cd12324">
    <property type="entry name" value="RRM_RBM8"/>
    <property type="match status" value="1"/>
</dbReference>
<dbReference type="SUPFAM" id="SSF54928">
    <property type="entry name" value="RNA-binding domain, RBD"/>
    <property type="match status" value="1"/>
</dbReference>
<sequence length="162" mass="17942">MDIEIHAGEGGGDDFEMGEADAERSVEQMKDKATSKKGRGFVDSSRSTRPGVGPGDRLEDGEGFASARVQPAKSVEGWIIFINNLHEETSEENIMDAFQEYGVIKNLHLNQDRRTGFIKGYALVEYESFKEADEAVARMHGKDLLGSTIQVTWAFVKGNRRA</sequence>
<dbReference type="GO" id="GO:0016607">
    <property type="term" value="C:nuclear speck"/>
    <property type="evidence" value="ECO:0007669"/>
    <property type="project" value="UniProtKB-SubCell"/>
</dbReference>
<dbReference type="PROSITE" id="PS50102">
    <property type="entry name" value="RRM"/>
    <property type="match status" value="1"/>
</dbReference>
<keyword evidence="6" id="KW-0507">mRNA processing</keyword>
<dbReference type="InterPro" id="IPR033744">
    <property type="entry name" value="RRM_RBM8"/>
</dbReference>
<keyword evidence="3 5" id="KW-0694">RNA-binding</keyword>
<dbReference type="InterPro" id="IPR008111">
    <property type="entry name" value="RNA-bd_8"/>
</dbReference>